<evidence type="ECO:0000256" key="1">
    <source>
        <dbReference type="ARBA" id="ARBA00023027"/>
    </source>
</evidence>
<dbReference type="Gene3D" id="3.40.109.10">
    <property type="entry name" value="NADH Oxidase"/>
    <property type="match status" value="1"/>
</dbReference>
<protein>
    <submittedName>
        <fullName evidence="3">Protein DrgA</fullName>
    </submittedName>
</protein>
<evidence type="ECO:0000313" key="4">
    <source>
        <dbReference type="Proteomes" id="UP000216752"/>
    </source>
</evidence>
<dbReference type="SUPFAM" id="SSF55469">
    <property type="entry name" value="FMN-dependent nitroreductase-like"/>
    <property type="match status" value="1"/>
</dbReference>
<feature type="domain" description="Nitroreductase" evidence="2">
    <location>
        <begin position="10"/>
        <end position="168"/>
    </location>
</feature>
<dbReference type="PANTHER" id="PTHR23026">
    <property type="entry name" value="NADPH NITROREDUCTASE"/>
    <property type="match status" value="1"/>
</dbReference>
<accession>A0ABZ3IHB0</accession>
<dbReference type="InterPro" id="IPR000415">
    <property type="entry name" value="Nitroreductase-like"/>
</dbReference>
<evidence type="ECO:0000313" key="3">
    <source>
        <dbReference type="EMBL" id="XFO65072.1"/>
    </source>
</evidence>
<dbReference type="PANTHER" id="PTHR23026:SF125">
    <property type="entry name" value="OXYGEN-INSENSITIVE NAD(P)H NITROREDUCTASE"/>
    <property type="match status" value="1"/>
</dbReference>
<name>A0ABZ3IHB0_9FIRM</name>
<dbReference type="InterPro" id="IPR050627">
    <property type="entry name" value="Nitroreductase/BluB"/>
</dbReference>
<proteinExistence type="predicted"/>
<evidence type="ECO:0000259" key="2">
    <source>
        <dbReference type="Pfam" id="PF00881"/>
    </source>
</evidence>
<gene>
    <name evidence="3" type="primary">drgA</name>
    <name evidence="3" type="ORF">SPSIL_011810</name>
</gene>
<dbReference type="RefSeq" id="WP_094606756.1">
    <property type="nucleotide sequence ID" value="NZ_CP155573.1"/>
</dbReference>
<keyword evidence="4" id="KW-1185">Reference proteome</keyword>
<dbReference type="EMBL" id="CP155573">
    <property type="protein sequence ID" value="XFO65072.1"/>
    <property type="molecule type" value="Genomic_DNA"/>
</dbReference>
<reference evidence="3" key="1">
    <citation type="submission" date="2024-05" db="EMBL/GenBank/DDBJ databases">
        <title>Isolation and characterization of Sporomusa carbonis sp. nov., a carboxydotrophic hydrogenogen in the genus of Sporomusa isolated from a charcoal burning pile.</title>
        <authorList>
            <person name="Boeer T."/>
            <person name="Rosenbaum F."/>
            <person name="Eysell L."/>
            <person name="Mueller V."/>
            <person name="Daniel R."/>
            <person name="Poehlein A."/>
        </authorList>
    </citation>
    <scope>NUCLEOTIDE SEQUENCE [LARGE SCALE GENOMIC DNA]</scope>
    <source>
        <strain evidence="3">DSM 10669</strain>
    </source>
</reference>
<organism evidence="3 4">
    <name type="scientific">Sporomusa silvacetica DSM 10669</name>
    <dbReference type="NCBI Taxonomy" id="1123289"/>
    <lineage>
        <taxon>Bacteria</taxon>
        <taxon>Bacillati</taxon>
        <taxon>Bacillota</taxon>
        <taxon>Negativicutes</taxon>
        <taxon>Selenomonadales</taxon>
        <taxon>Sporomusaceae</taxon>
        <taxon>Sporomusa</taxon>
    </lineage>
</organism>
<keyword evidence="1" id="KW-0520">NAD</keyword>
<dbReference type="Proteomes" id="UP000216752">
    <property type="component" value="Chromosome"/>
</dbReference>
<dbReference type="Pfam" id="PF00881">
    <property type="entry name" value="Nitroreductase"/>
    <property type="match status" value="1"/>
</dbReference>
<sequence length="187" mass="20404">MATNEVLTTIKKRRSIRSFKADQITAEELQTVLEAGIYAPSAGNQQLWHFTVIQDKQLLERLNVSAKAGAARIDDEHIQKIAKNEKFNIYYGAPTVVLISGKEDGMAIEADCAAATQNILLAAESIGLGACWVNLTLFALGGEQGEQYKQQLGVPAGYKSFSSVALGYKKIEVVNAPTRKENVINYV</sequence>
<dbReference type="InterPro" id="IPR029479">
    <property type="entry name" value="Nitroreductase"/>
</dbReference>